<proteinExistence type="predicted"/>
<dbReference type="AlphaFoldDB" id="A0A9N9F474"/>
<keyword evidence="2" id="KW-1185">Reference proteome</keyword>
<gene>
    <name evidence="1" type="ORF">DERYTH_LOCUS3275</name>
</gene>
<accession>A0A9N9F474</accession>
<evidence type="ECO:0000313" key="1">
    <source>
        <dbReference type="EMBL" id="CAG8508726.1"/>
    </source>
</evidence>
<comment type="caution">
    <text evidence="1">The sequence shown here is derived from an EMBL/GenBank/DDBJ whole genome shotgun (WGS) entry which is preliminary data.</text>
</comment>
<dbReference type="EMBL" id="CAJVPY010001133">
    <property type="protein sequence ID" value="CAG8508726.1"/>
    <property type="molecule type" value="Genomic_DNA"/>
</dbReference>
<dbReference type="OrthoDB" id="2386004at2759"/>
<dbReference type="Proteomes" id="UP000789405">
    <property type="component" value="Unassembled WGS sequence"/>
</dbReference>
<organism evidence="1 2">
    <name type="scientific">Dentiscutata erythropus</name>
    <dbReference type="NCBI Taxonomy" id="1348616"/>
    <lineage>
        <taxon>Eukaryota</taxon>
        <taxon>Fungi</taxon>
        <taxon>Fungi incertae sedis</taxon>
        <taxon>Mucoromycota</taxon>
        <taxon>Glomeromycotina</taxon>
        <taxon>Glomeromycetes</taxon>
        <taxon>Diversisporales</taxon>
        <taxon>Gigasporaceae</taxon>
        <taxon>Dentiscutata</taxon>
    </lineage>
</organism>
<evidence type="ECO:0000313" key="2">
    <source>
        <dbReference type="Proteomes" id="UP000789405"/>
    </source>
</evidence>
<reference evidence="1" key="1">
    <citation type="submission" date="2021-06" db="EMBL/GenBank/DDBJ databases">
        <authorList>
            <person name="Kallberg Y."/>
            <person name="Tangrot J."/>
            <person name="Rosling A."/>
        </authorList>
    </citation>
    <scope>NUCLEOTIDE SEQUENCE</scope>
    <source>
        <strain evidence="1">MA453B</strain>
    </source>
</reference>
<protein>
    <submittedName>
        <fullName evidence="1">1927_t:CDS:1</fullName>
    </submittedName>
</protein>
<name>A0A9N9F474_9GLOM</name>
<sequence length="122" mass="14038">MAEENTHLKEAGILCLEVAEENNFWTCKLITIFFIQISEKFICGEHKLSADFVSQSEKDIGSYCPLYRENHMSLQGIPFEKVLEAYPENSKLIQELKTQSFTLPISWNNALKFLNKSITMEA</sequence>